<accession>A0A8J3HYA8</accession>
<dbReference type="EMBL" id="BNJF01000002">
    <property type="protein sequence ID" value="GHO45974.1"/>
    <property type="molecule type" value="Genomic_DNA"/>
</dbReference>
<dbReference type="Gene3D" id="2.60.120.560">
    <property type="entry name" value="Exo-inulinase, domain 1"/>
    <property type="match status" value="1"/>
</dbReference>
<name>A0A8J3HYA8_9CHLR</name>
<gene>
    <name evidence="1" type="ORF">KSX_41370</name>
</gene>
<evidence type="ECO:0000313" key="2">
    <source>
        <dbReference type="Proteomes" id="UP000612362"/>
    </source>
</evidence>
<organism evidence="1 2">
    <name type="scientific">Ktedonospora formicarum</name>
    <dbReference type="NCBI Taxonomy" id="2778364"/>
    <lineage>
        <taxon>Bacteria</taxon>
        <taxon>Bacillati</taxon>
        <taxon>Chloroflexota</taxon>
        <taxon>Ktedonobacteria</taxon>
        <taxon>Ktedonobacterales</taxon>
        <taxon>Ktedonobacteraceae</taxon>
        <taxon>Ktedonospora</taxon>
    </lineage>
</organism>
<comment type="caution">
    <text evidence="1">The sequence shown here is derived from an EMBL/GenBank/DDBJ whole genome shotgun (WGS) entry which is preliminary data.</text>
</comment>
<evidence type="ECO:0008006" key="3">
    <source>
        <dbReference type="Google" id="ProtNLM"/>
    </source>
</evidence>
<sequence>MLTYLFMPRGQVTQASSSDTSQKSLNYASDDPQIIYTSVTSKTPTRVDPLNDISTSYWGNTPSCSFKNGSFHVVETKARYFDSCTSEMIYSNFAFQVEVNILQGNAGGMTFRGSGRTHTYYVWRVDTTGAYRLIVYNKSGTSPVLLEGAHIPYFKSRYNQKNQLTVIAYNSDILLYVNQHNIGRVKDTSYTSGYIGLLSYNSSDTTEISFTNAKTWILS</sequence>
<protein>
    <recommendedName>
        <fullName evidence="3">DUF1080 domain-containing protein</fullName>
    </recommendedName>
</protein>
<dbReference type="Proteomes" id="UP000612362">
    <property type="component" value="Unassembled WGS sequence"/>
</dbReference>
<reference evidence="1" key="1">
    <citation type="submission" date="2020-10" db="EMBL/GenBank/DDBJ databases">
        <title>Taxonomic study of unclassified bacteria belonging to the class Ktedonobacteria.</title>
        <authorList>
            <person name="Yabe S."/>
            <person name="Wang C.M."/>
            <person name="Zheng Y."/>
            <person name="Sakai Y."/>
            <person name="Cavaletti L."/>
            <person name="Monciardini P."/>
            <person name="Donadio S."/>
        </authorList>
    </citation>
    <scope>NUCLEOTIDE SEQUENCE</scope>
    <source>
        <strain evidence="1">SOSP1-1</strain>
    </source>
</reference>
<proteinExistence type="predicted"/>
<keyword evidence="2" id="KW-1185">Reference proteome</keyword>
<evidence type="ECO:0000313" key="1">
    <source>
        <dbReference type="EMBL" id="GHO45974.1"/>
    </source>
</evidence>
<dbReference type="AlphaFoldDB" id="A0A8J3HYA8"/>